<reference evidence="4 5" key="1">
    <citation type="journal article" date="2017" name="ISME J.">
        <title>Energy and carbon metabolisms in a deep terrestrial subsurface fluid microbial community.</title>
        <authorList>
            <person name="Momper L."/>
            <person name="Jungbluth S.P."/>
            <person name="Lee M.D."/>
            <person name="Amend J.P."/>
        </authorList>
    </citation>
    <scope>NUCLEOTIDE SEQUENCE [LARGE SCALE GENOMIC DNA]</scope>
    <source>
        <strain evidence="4">SURF_17</strain>
    </source>
</reference>
<accession>A0A419EV48</accession>
<evidence type="ECO:0000259" key="3">
    <source>
        <dbReference type="Pfam" id="PF08240"/>
    </source>
</evidence>
<feature type="domain" description="Alcohol dehydrogenase-like N-terminal" evidence="3">
    <location>
        <begin position="29"/>
        <end position="162"/>
    </location>
</feature>
<gene>
    <name evidence="4" type="ORF">C4532_13235</name>
</gene>
<keyword evidence="1" id="KW-0560">Oxidoreductase</keyword>
<dbReference type="SUPFAM" id="SSF51735">
    <property type="entry name" value="NAD(P)-binding Rossmann-fold domains"/>
    <property type="match status" value="1"/>
</dbReference>
<evidence type="ECO:0000256" key="1">
    <source>
        <dbReference type="ARBA" id="ARBA00023002"/>
    </source>
</evidence>
<evidence type="ECO:0000259" key="2">
    <source>
        <dbReference type="Pfam" id="PF00107"/>
    </source>
</evidence>
<dbReference type="Pfam" id="PF00107">
    <property type="entry name" value="ADH_zinc_N"/>
    <property type="match status" value="1"/>
</dbReference>
<dbReference type="InterPro" id="IPR011032">
    <property type="entry name" value="GroES-like_sf"/>
</dbReference>
<dbReference type="InterPro" id="IPR013154">
    <property type="entry name" value="ADH-like_N"/>
</dbReference>
<dbReference type="Proteomes" id="UP000285961">
    <property type="component" value="Unassembled WGS sequence"/>
</dbReference>
<sequence length="387" mass="43351">MGKKYVKAAVMVAPGRMEMQEFPYPEPKRGAMVIEMEMSGICGTDKHAFKGEMVLYAGTEAEQRGVFPCVKGHENVGRIAEMNGAYLDYDGRPFKVGDRVTMCPNIICGTCYYCRHVFGWPYCANNKTYGVYFPSTKWPHVTGGWAEYMYLFPGSFVYKVPEDMPPDIAVNIELMVVTCNVDRAKGYMEFASRGFGLMDTVLIQGVGAMGIAHLIKCRILGAGEIIALDTSDYRLKLAKEFGADYLVNVTKTTFKERLEMVRGLTEGRGADMVIETTGLATVVPEGLDLLRRGGTYLEAGNFVDSGEATINVHRHLAAKNVLLIGNTNHPNSEYYRTIKMMRRFKKEFPWKKFTSHKFPLDKAQEALEFSLGEKALKVVFDMTKGKK</sequence>
<dbReference type="Pfam" id="PF08240">
    <property type="entry name" value="ADH_N"/>
    <property type="match status" value="1"/>
</dbReference>
<dbReference type="InterPro" id="IPR013149">
    <property type="entry name" value="ADH-like_C"/>
</dbReference>
<dbReference type="EMBL" id="QZKI01000094">
    <property type="protein sequence ID" value="RJP68172.1"/>
    <property type="molecule type" value="Genomic_DNA"/>
</dbReference>
<dbReference type="InterPro" id="IPR036291">
    <property type="entry name" value="NAD(P)-bd_dom_sf"/>
</dbReference>
<comment type="caution">
    <text evidence="4">The sequence shown here is derived from an EMBL/GenBank/DDBJ whole genome shotgun (WGS) entry which is preliminary data.</text>
</comment>
<evidence type="ECO:0000313" key="4">
    <source>
        <dbReference type="EMBL" id="RJP68172.1"/>
    </source>
</evidence>
<dbReference type="PANTHER" id="PTHR43401">
    <property type="entry name" value="L-THREONINE 3-DEHYDROGENASE"/>
    <property type="match status" value="1"/>
</dbReference>
<dbReference type="GO" id="GO:0016491">
    <property type="term" value="F:oxidoreductase activity"/>
    <property type="evidence" value="ECO:0007669"/>
    <property type="project" value="UniProtKB-KW"/>
</dbReference>
<name>A0A419EV48_9BACT</name>
<dbReference type="Gene3D" id="3.40.50.720">
    <property type="entry name" value="NAD(P)-binding Rossmann-like Domain"/>
    <property type="match status" value="1"/>
</dbReference>
<dbReference type="AlphaFoldDB" id="A0A419EV48"/>
<feature type="domain" description="Alcohol dehydrogenase-like C-terminal" evidence="2">
    <location>
        <begin position="209"/>
        <end position="340"/>
    </location>
</feature>
<dbReference type="InterPro" id="IPR050129">
    <property type="entry name" value="Zn_alcohol_dh"/>
</dbReference>
<evidence type="ECO:0000313" key="5">
    <source>
        <dbReference type="Proteomes" id="UP000285961"/>
    </source>
</evidence>
<organism evidence="4 5">
    <name type="scientific">Candidatus Abyssobacteria bacterium SURF_17</name>
    <dbReference type="NCBI Taxonomy" id="2093361"/>
    <lineage>
        <taxon>Bacteria</taxon>
        <taxon>Pseudomonadati</taxon>
        <taxon>Candidatus Hydrogenedentota</taxon>
        <taxon>Candidatus Abyssobacteria</taxon>
    </lineage>
</organism>
<dbReference type="CDD" id="cd08231">
    <property type="entry name" value="MDR_TM0436_like"/>
    <property type="match status" value="1"/>
</dbReference>
<proteinExistence type="predicted"/>
<dbReference type="SUPFAM" id="SSF50129">
    <property type="entry name" value="GroES-like"/>
    <property type="match status" value="1"/>
</dbReference>
<dbReference type="Gene3D" id="3.90.180.10">
    <property type="entry name" value="Medium-chain alcohol dehydrogenases, catalytic domain"/>
    <property type="match status" value="1"/>
</dbReference>
<protein>
    <submittedName>
        <fullName evidence="4">Uncharacterized protein</fullName>
    </submittedName>
</protein>